<feature type="domain" description="AB hydrolase-1" evidence="1">
    <location>
        <begin position="54"/>
        <end position="268"/>
    </location>
</feature>
<gene>
    <name evidence="2" type="ORF">BJY24_001515</name>
</gene>
<proteinExistence type="predicted"/>
<dbReference type="EMBL" id="JACHIT010000001">
    <property type="protein sequence ID" value="MBB5912648.1"/>
    <property type="molecule type" value="Genomic_DNA"/>
</dbReference>
<protein>
    <submittedName>
        <fullName evidence="2">Pimeloyl-ACP methyl ester carboxylesterase</fullName>
    </submittedName>
</protein>
<sequence length="284" mass="30487">MIDIYRSAAGHRVLTERYRERLAQAPIPLERRRVSVPDGETFLLTAGSPQAPPLVLLHGSATNSAAWLPAMTMLASRFRVLAVDIIGEPGGSAPTRPPLGSGRYAAWLDAVLDRCAVGETAVLAVSLGGWIALDHAVRRPGRITRMALLSPSGIGRQRRGYLAPALLLSLGGGPGRRALSRYLLGPGLERTPGADRLVDDTATVARHFRPRMDPIPLFTDAQLAAITAELLVVVGARDVLLDSAQTARRLRACTRAEVQLVPDAGHLIPPRGDLVPNFLLREPD</sequence>
<dbReference type="Pfam" id="PF12697">
    <property type="entry name" value="Abhydrolase_6"/>
    <property type="match status" value="1"/>
</dbReference>
<name>A0A7W9UGU2_9NOCA</name>
<dbReference type="RefSeq" id="WP_040750540.1">
    <property type="nucleotide sequence ID" value="NZ_JACHIT010000001.1"/>
</dbReference>
<evidence type="ECO:0000313" key="3">
    <source>
        <dbReference type="Proteomes" id="UP000540412"/>
    </source>
</evidence>
<organism evidence="2 3">
    <name type="scientific">Nocardia transvalensis</name>
    <dbReference type="NCBI Taxonomy" id="37333"/>
    <lineage>
        <taxon>Bacteria</taxon>
        <taxon>Bacillati</taxon>
        <taxon>Actinomycetota</taxon>
        <taxon>Actinomycetes</taxon>
        <taxon>Mycobacteriales</taxon>
        <taxon>Nocardiaceae</taxon>
        <taxon>Nocardia</taxon>
    </lineage>
</organism>
<accession>A0A7W9UGU2</accession>
<dbReference type="SUPFAM" id="SSF53474">
    <property type="entry name" value="alpha/beta-Hydrolases"/>
    <property type="match status" value="1"/>
</dbReference>
<dbReference type="Gene3D" id="3.40.50.1820">
    <property type="entry name" value="alpha/beta hydrolase"/>
    <property type="match status" value="1"/>
</dbReference>
<dbReference type="InterPro" id="IPR029058">
    <property type="entry name" value="AB_hydrolase_fold"/>
</dbReference>
<keyword evidence="3" id="KW-1185">Reference proteome</keyword>
<dbReference type="PANTHER" id="PTHR43194:SF2">
    <property type="entry name" value="PEROXISOMAL MEMBRANE PROTEIN LPX1"/>
    <property type="match status" value="1"/>
</dbReference>
<dbReference type="InterPro" id="IPR050228">
    <property type="entry name" value="Carboxylesterase_BioH"/>
</dbReference>
<dbReference type="AlphaFoldDB" id="A0A7W9UGU2"/>
<dbReference type="Proteomes" id="UP000540412">
    <property type="component" value="Unassembled WGS sequence"/>
</dbReference>
<dbReference type="PRINTS" id="PR00111">
    <property type="entry name" value="ABHYDROLASE"/>
</dbReference>
<dbReference type="InterPro" id="IPR000073">
    <property type="entry name" value="AB_hydrolase_1"/>
</dbReference>
<evidence type="ECO:0000313" key="2">
    <source>
        <dbReference type="EMBL" id="MBB5912648.1"/>
    </source>
</evidence>
<dbReference type="PANTHER" id="PTHR43194">
    <property type="entry name" value="HYDROLASE ALPHA/BETA FOLD FAMILY"/>
    <property type="match status" value="1"/>
</dbReference>
<dbReference type="GO" id="GO:0003824">
    <property type="term" value="F:catalytic activity"/>
    <property type="evidence" value="ECO:0007669"/>
    <property type="project" value="UniProtKB-ARBA"/>
</dbReference>
<reference evidence="2 3" key="1">
    <citation type="submission" date="2020-08" db="EMBL/GenBank/DDBJ databases">
        <title>Sequencing the genomes of 1000 actinobacteria strains.</title>
        <authorList>
            <person name="Klenk H.-P."/>
        </authorList>
    </citation>
    <scope>NUCLEOTIDE SEQUENCE [LARGE SCALE GENOMIC DNA]</scope>
    <source>
        <strain evidence="2 3">DSM 43582</strain>
    </source>
</reference>
<comment type="caution">
    <text evidence="2">The sequence shown here is derived from an EMBL/GenBank/DDBJ whole genome shotgun (WGS) entry which is preliminary data.</text>
</comment>
<evidence type="ECO:0000259" key="1">
    <source>
        <dbReference type="Pfam" id="PF12697"/>
    </source>
</evidence>